<feature type="region of interest" description="Disordered" evidence="1">
    <location>
        <begin position="180"/>
        <end position="201"/>
    </location>
</feature>
<accession>A0A0D5ZJQ3</accession>
<evidence type="ECO:0000256" key="2">
    <source>
        <dbReference type="SAM" id="Phobius"/>
    </source>
</evidence>
<dbReference type="KEGG" id="mgb:VO56_01755"/>
<sequence>MDEKQIEQVNYLSQLSILGAKLKKKATISLILLFVVFPILIGICLGLFFGLFNGIAFFNTLLKSEYKFSNDILPEIITLSILGFLLFMWFITYIIVLVMLCSHISQIKNTIYMHNDFHFYELGTAKALILLSLLPIVAISWILLLIGLIIIRKKASFLAFQTIMILTNLASQIDTSQFDDDDDDEFYDEDLDDLDEDDEYY</sequence>
<keyword evidence="2" id="KW-0472">Membrane</keyword>
<evidence type="ECO:0000313" key="4">
    <source>
        <dbReference type="Proteomes" id="UP000032722"/>
    </source>
</evidence>
<feature type="transmembrane region" description="Helical" evidence="2">
    <location>
        <begin position="127"/>
        <end position="151"/>
    </location>
</feature>
<protein>
    <submittedName>
        <fullName evidence="3">Uncharacterized protein</fullName>
    </submittedName>
</protein>
<keyword evidence="2" id="KW-0812">Transmembrane</keyword>
<dbReference type="HOGENOM" id="CLU_1359154_0_0_14"/>
<dbReference type="AlphaFoldDB" id="A0A0D5ZJQ3"/>
<evidence type="ECO:0000256" key="1">
    <source>
        <dbReference type="SAM" id="MobiDB-lite"/>
    </source>
</evidence>
<feature type="transmembrane region" description="Helical" evidence="2">
    <location>
        <begin position="76"/>
        <end position="100"/>
    </location>
</feature>
<gene>
    <name evidence="3" type="ORF">VO56_01755</name>
</gene>
<name>A0A0D5ZJQ3_9BACT</name>
<organism evidence="4">
    <name type="scientific">Mycoplasmopsis gallinacea</name>
    <dbReference type="NCBI Taxonomy" id="29556"/>
    <lineage>
        <taxon>Bacteria</taxon>
        <taxon>Bacillati</taxon>
        <taxon>Mycoplasmatota</taxon>
        <taxon>Mycoplasmoidales</taxon>
        <taxon>Metamycoplasmataceae</taxon>
        <taxon>Mycoplasmopsis</taxon>
    </lineage>
</organism>
<dbReference type="PATRIC" id="fig|29556.3.peg.357"/>
<dbReference type="EMBL" id="CP011021">
    <property type="protein sequence ID" value="AKA49972.1"/>
    <property type="molecule type" value="Genomic_DNA"/>
</dbReference>
<dbReference type="Proteomes" id="UP000032722">
    <property type="component" value="Chromosome"/>
</dbReference>
<keyword evidence="2" id="KW-1133">Transmembrane helix</keyword>
<reference evidence="3 4" key="1">
    <citation type="journal article" date="2015" name="Genome Announc.">
        <title>Complete Genome Sequence of Mycoplasma meleagridis, a Possible Emerging Pathogen in Chickens.</title>
        <authorList>
            <person name="Abolnik C."/>
        </authorList>
    </citation>
    <scope>NUCLEOTIDE SEQUENCE [LARGE SCALE GENOMIC DNA]</scope>
    <source>
        <strain evidence="3 4">B2096 8B</strain>
    </source>
</reference>
<evidence type="ECO:0000313" key="3">
    <source>
        <dbReference type="EMBL" id="AKA49972.1"/>
    </source>
</evidence>
<feature type="transmembrane region" description="Helical" evidence="2">
    <location>
        <begin position="30"/>
        <end position="56"/>
    </location>
</feature>
<proteinExistence type="predicted"/>